<name>A0A515D2M8_SERLI</name>
<dbReference type="EMBL" id="CP033893">
    <property type="protein sequence ID" value="QDL34662.1"/>
    <property type="molecule type" value="Genomic_DNA"/>
</dbReference>
<dbReference type="AlphaFoldDB" id="A0A515D2M8"/>
<evidence type="ECO:0000313" key="2">
    <source>
        <dbReference type="Proteomes" id="UP000317572"/>
    </source>
</evidence>
<gene>
    <name evidence="1" type="ORF">EGO53_24095</name>
</gene>
<sequence>MVSKRHPAVDYVNSVNHRISDAAESLSKSAIFMLVEDEDGDLGFLLSQFKTTDLEKWNPSKKFYTRSEISKERIYSTIKNMSEEGVEGLDDGETIKDSSNSITNFKLKESRTLVLSSCIMHFLGFDDEARSILKTAFYNEEMKLGQLKFIYYGNSVIANHNQVLRSSKPRNPHFEEAVRIATLTWKKYPGASKKAMCENLRNHFNGQVSIDSLDTWIKKQKIQPPKPKTYTSFTLVLS</sequence>
<dbReference type="RefSeq" id="WP_142816206.1">
    <property type="nucleotide sequence ID" value="NZ_CP033893.1"/>
</dbReference>
<organism evidence="1 2">
    <name type="scientific">Serratia liquefaciens</name>
    <dbReference type="NCBI Taxonomy" id="614"/>
    <lineage>
        <taxon>Bacteria</taxon>
        <taxon>Pseudomonadati</taxon>
        <taxon>Pseudomonadota</taxon>
        <taxon>Gammaproteobacteria</taxon>
        <taxon>Enterobacterales</taxon>
        <taxon>Yersiniaceae</taxon>
        <taxon>Serratia</taxon>
    </lineage>
</organism>
<reference evidence="1 2" key="1">
    <citation type="submission" date="2018-11" db="EMBL/GenBank/DDBJ databases">
        <title>The first complete genome of Serratia liquefaciens isolated from metalophyte plant revel distinctness adaptive mechanisms in an extreme habitat.</title>
        <authorList>
            <person name="Caneschi W.L."/>
            <person name="Sanchez A.B."/>
            <person name="Felestrino E.B."/>
            <person name="Assis R.A.B."/>
            <person name="Lemes C.G.C."/>
            <person name="Cordeiro I.F."/>
            <person name="Fonseca N.P."/>
            <person name="Villa M."/>
            <person name="Vieira I.T."/>
            <person name="Moraes L.A."/>
            <person name="Kamino L.H.Y."/>
            <person name="do Carmo F."/>
            <person name="Garcia C.M."/>
            <person name="Almeida N.F."/>
            <person name="Silva R.S."/>
            <person name="Ferro J.A."/>
            <person name="Ferro M.I.T."/>
            <person name="Varani A.M."/>
            <person name="Ferreira R.M."/>
            <person name="dos Santos V.L."/>
            <person name="Silva U.C."/>
            <person name="Setubal J.C."/>
            <person name="Moreira L.M."/>
        </authorList>
    </citation>
    <scope>NUCLEOTIDE SEQUENCE [LARGE SCALE GENOMIC DNA]</scope>
    <source>
        <strain evidence="1 2">FG3</strain>
    </source>
</reference>
<accession>A0A515D2M8</accession>
<evidence type="ECO:0000313" key="1">
    <source>
        <dbReference type="EMBL" id="QDL34662.1"/>
    </source>
</evidence>
<proteinExistence type="predicted"/>
<protein>
    <submittedName>
        <fullName evidence="1">Uncharacterized protein</fullName>
    </submittedName>
</protein>
<dbReference type="Proteomes" id="UP000317572">
    <property type="component" value="Chromosome"/>
</dbReference>